<name>E9GX81_DAPPU</name>
<evidence type="ECO:0000313" key="3">
    <source>
        <dbReference type="Proteomes" id="UP000000305"/>
    </source>
</evidence>
<organism evidence="2 3">
    <name type="scientific">Daphnia pulex</name>
    <name type="common">Water flea</name>
    <dbReference type="NCBI Taxonomy" id="6669"/>
    <lineage>
        <taxon>Eukaryota</taxon>
        <taxon>Metazoa</taxon>
        <taxon>Ecdysozoa</taxon>
        <taxon>Arthropoda</taxon>
        <taxon>Crustacea</taxon>
        <taxon>Branchiopoda</taxon>
        <taxon>Diplostraca</taxon>
        <taxon>Cladocera</taxon>
        <taxon>Anomopoda</taxon>
        <taxon>Daphniidae</taxon>
        <taxon>Daphnia</taxon>
    </lineage>
</organism>
<gene>
    <name evidence="2" type="ORF">DAPPUDRAFT_322887</name>
</gene>
<keyword evidence="1" id="KW-0812">Transmembrane</keyword>
<feature type="transmembrane region" description="Helical" evidence="1">
    <location>
        <begin position="20"/>
        <end position="39"/>
    </location>
</feature>
<dbReference type="KEGG" id="dpx:DAPPUDRAFT_322887"/>
<keyword evidence="1" id="KW-1133">Transmembrane helix</keyword>
<keyword evidence="3" id="KW-1185">Reference proteome</keyword>
<reference evidence="2 3" key="1">
    <citation type="journal article" date="2011" name="Science">
        <title>The ecoresponsive genome of Daphnia pulex.</title>
        <authorList>
            <person name="Colbourne J.K."/>
            <person name="Pfrender M.E."/>
            <person name="Gilbert D."/>
            <person name="Thomas W.K."/>
            <person name="Tucker A."/>
            <person name="Oakley T.H."/>
            <person name="Tokishita S."/>
            <person name="Aerts A."/>
            <person name="Arnold G.J."/>
            <person name="Basu M.K."/>
            <person name="Bauer D.J."/>
            <person name="Caceres C.E."/>
            <person name="Carmel L."/>
            <person name="Casola C."/>
            <person name="Choi J.H."/>
            <person name="Detter J.C."/>
            <person name="Dong Q."/>
            <person name="Dusheyko S."/>
            <person name="Eads B.D."/>
            <person name="Frohlich T."/>
            <person name="Geiler-Samerotte K.A."/>
            <person name="Gerlach D."/>
            <person name="Hatcher P."/>
            <person name="Jogdeo S."/>
            <person name="Krijgsveld J."/>
            <person name="Kriventseva E.V."/>
            <person name="Kultz D."/>
            <person name="Laforsch C."/>
            <person name="Lindquist E."/>
            <person name="Lopez J."/>
            <person name="Manak J.R."/>
            <person name="Muller J."/>
            <person name="Pangilinan J."/>
            <person name="Patwardhan R.P."/>
            <person name="Pitluck S."/>
            <person name="Pritham E.J."/>
            <person name="Rechtsteiner A."/>
            <person name="Rho M."/>
            <person name="Rogozin I.B."/>
            <person name="Sakarya O."/>
            <person name="Salamov A."/>
            <person name="Schaack S."/>
            <person name="Shapiro H."/>
            <person name="Shiga Y."/>
            <person name="Skalitzky C."/>
            <person name="Smith Z."/>
            <person name="Souvorov A."/>
            <person name="Sung W."/>
            <person name="Tang Z."/>
            <person name="Tsuchiya D."/>
            <person name="Tu H."/>
            <person name="Vos H."/>
            <person name="Wang M."/>
            <person name="Wolf Y.I."/>
            <person name="Yamagata H."/>
            <person name="Yamada T."/>
            <person name="Ye Y."/>
            <person name="Shaw J.R."/>
            <person name="Andrews J."/>
            <person name="Crease T.J."/>
            <person name="Tang H."/>
            <person name="Lucas S.M."/>
            <person name="Robertson H.M."/>
            <person name="Bork P."/>
            <person name="Koonin E.V."/>
            <person name="Zdobnov E.M."/>
            <person name="Grigoriev I.V."/>
            <person name="Lynch M."/>
            <person name="Boore J.L."/>
        </authorList>
    </citation>
    <scope>NUCLEOTIDE SEQUENCE [LARGE SCALE GENOMIC DNA]</scope>
</reference>
<evidence type="ECO:0000256" key="1">
    <source>
        <dbReference type="SAM" id="Phobius"/>
    </source>
</evidence>
<dbReference type="HOGENOM" id="CLU_2640634_0_0_1"/>
<protein>
    <submittedName>
        <fullName evidence="2">Uncharacterized protein</fullName>
    </submittedName>
</protein>
<feature type="transmembrane region" description="Helical" evidence="1">
    <location>
        <begin position="51"/>
        <end position="74"/>
    </location>
</feature>
<evidence type="ECO:0000313" key="2">
    <source>
        <dbReference type="EMBL" id="EFX75825.1"/>
    </source>
</evidence>
<dbReference type="AlphaFoldDB" id="E9GX81"/>
<proteinExistence type="predicted"/>
<dbReference type="EMBL" id="GL732572">
    <property type="protein sequence ID" value="EFX75825.1"/>
    <property type="molecule type" value="Genomic_DNA"/>
</dbReference>
<sequence length="77" mass="8754">MESLVKRHWYEVTGMESLLSASLGFVLDVTALCFTGICFRRHWYEVTGMESLLSASLGFVLDVTGMKSLVWSLWFVD</sequence>
<dbReference type="InParanoid" id="E9GX81"/>
<keyword evidence="1" id="KW-0472">Membrane</keyword>
<dbReference type="Proteomes" id="UP000000305">
    <property type="component" value="Unassembled WGS sequence"/>
</dbReference>
<accession>E9GX81</accession>